<protein>
    <submittedName>
        <fullName evidence="2">Uncharacterized protein</fullName>
    </submittedName>
</protein>
<proteinExistence type="predicted"/>
<dbReference type="AlphaFoldDB" id="A0ABD6EMP5"/>
<feature type="compositionally biased region" description="Low complexity" evidence="1">
    <location>
        <begin position="145"/>
        <end position="177"/>
    </location>
</feature>
<dbReference type="EMBL" id="JBGFUD010006672">
    <property type="protein sequence ID" value="MFH4981138.1"/>
    <property type="molecule type" value="Genomic_DNA"/>
</dbReference>
<feature type="region of interest" description="Disordered" evidence="1">
    <location>
        <begin position="125"/>
        <end position="188"/>
    </location>
</feature>
<evidence type="ECO:0000256" key="1">
    <source>
        <dbReference type="SAM" id="MobiDB-lite"/>
    </source>
</evidence>
<reference evidence="2 3" key="1">
    <citation type="submission" date="2024-08" db="EMBL/GenBank/DDBJ databases">
        <title>Gnathostoma spinigerum genome.</title>
        <authorList>
            <person name="Gonzalez-Bertolin B."/>
            <person name="Monzon S."/>
            <person name="Zaballos A."/>
            <person name="Jimenez P."/>
            <person name="Dekumyoy P."/>
            <person name="Varona S."/>
            <person name="Cuesta I."/>
            <person name="Sumanam S."/>
            <person name="Adisakwattana P."/>
            <person name="Gasser R.B."/>
            <person name="Hernandez-Gonzalez A."/>
            <person name="Young N.D."/>
            <person name="Perteguer M.J."/>
        </authorList>
    </citation>
    <scope>NUCLEOTIDE SEQUENCE [LARGE SCALE GENOMIC DNA]</scope>
    <source>
        <strain evidence="2">AL3</strain>
        <tissue evidence="2">Liver</tissue>
    </source>
</reference>
<name>A0ABD6EMP5_9BILA</name>
<evidence type="ECO:0000313" key="3">
    <source>
        <dbReference type="Proteomes" id="UP001608902"/>
    </source>
</evidence>
<accession>A0ABD6EMP5</accession>
<organism evidence="2 3">
    <name type="scientific">Gnathostoma spinigerum</name>
    <dbReference type="NCBI Taxonomy" id="75299"/>
    <lineage>
        <taxon>Eukaryota</taxon>
        <taxon>Metazoa</taxon>
        <taxon>Ecdysozoa</taxon>
        <taxon>Nematoda</taxon>
        <taxon>Chromadorea</taxon>
        <taxon>Rhabditida</taxon>
        <taxon>Spirurina</taxon>
        <taxon>Gnathostomatomorpha</taxon>
        <taxon>Gnathostomatoidea</taxon>
        <taxon>Gnathostomatidae</taxon>
        <taxon>Gnathostoma</taxon>
    </lineage>
</organism>
<comment type="caution">
    <text evidence="2">The sequence shown here is derived from an EMBL/GenBank/DDBJ whole genome shotgun (WGS) entry which is preliminary data.</text>
</comment>
<evidence type="ECO:0000313" key="2">
    <source>
        <dbReference type="EMBL" id="MFH4981138.1"/>
    </source>
</evidence>
<feature type="non-terminal residue" evidence="2">
    <location>
        <position position="188"/>
    </location>
</feature>
<gene>
    <name evidence="2" type="ORF">AB6A40_007847</name>
</gene>
<dbReference type="Proteomes" id="UP001608902">
    <property type="component" value="Unassembled WGS sequence"/>
</dbReference>
<feature type="region of interest" description="Disordered" evidence="1">
    <location>
        <begin position="69"/>
        <end position="95"/>
    </location>
</feature>
<sequence>MRFSMESILCGEDHGSWIKAEHDSGLTSPKKLRAAELSASQVQITSPSPAKGGDMEWVELPREALKNIHNDDNGDFTPENTLASSSTSELNTITDDKLGNELSEERLAGKSVDDTVAGKYVWHRQESSVGGDRPGCSVHHNTGRPLSIPLLPPSSSASLSPSNNASPSTSCSSLDCSAENVTQQPIEV</sequence>
<keyword evidence="3" id="KW-1185">Reference proteome</keyword>
<feature type="compositionally biased region" description="Polar residues" evidence="1">
    <location>
        <begin position="179"/>
        <end position="188"/>
    </location>
</feature>
<feature type="compositionally biased region" description="Polar residues" evidence="1">
    <location>
        <begin position="78"/>
        <end position="93"/>
    </location>
</feature>